<keyword evidence="3" id="KW-1185">Reference proteome</keyword>
<protein>
    <recommendedName>
        <fullName evidence="4">Extracellular membrane protein CFEM domain-containing protein</fullName>
    </recommendedName>
</protein>
<proteinExistence type="predicted"/>
<keyword evidence="1" id="KW-0732">Signal</keyword>
<dbReference type="AlphaFoldDB" id="A0A2V1CZ44"/>
<dbReference type="Proteomes" id="UP000244855">
    <property type="component" value="Unassembled WGS sequence"/>
</dbReference>
<evidence type="ECO:0000256" key="1">
    <source>
        <dbReference type="SAM" id="SignalP"/>
    </source>
</evidence>
<reference evidence="2 3" key="1">
    <citation type="journal article" date="2018" name="Sci. Rep.">
        <title>Comparative genomics provides insights into the lifestyle and reveals functional heterogeneity of dark septate endophytic fungi.</title>
        <authorList>
            <person name="Knapp D.G."/>
            <person name="Nemeth J.B."/>
            <person name="Barry K."/>
            <person name="Hainaut M."/>
            <person name="Henrissat B."/>
            <person name="Johnson J."/>
            <person name="Kuo A."/>
            <person name="Lim J.H.P."/>
            <person name="Lipzen A."/>
            <person name="Nolan M."/>
            <person name="Ohm R.A."/>
            <person name="Tamas L."/>
            <person name="Grigoriev I.V."/>
            <person name="Spatafora J.W."/>
            <person name="Nagy L.G."/>
            <person name="Kovacs G.M."/>
        </authorList>
    </citation>
    <scope>NUCLEOTIDE SEQUENCE [LARGE SCALE GENOMIC DNA]</scope>
    <source>
        <strain evidence="2 3">DSE2036</strain>
    </source>
</reference>
<sequence>MKAFFVALLALPTTLAAPLASEFPMQSLECTCMNAAGETRASGICQYLGGLLNSPGEWCFRAVSWAPAMDTVFNNEKCAEMWGSEWKKGFCKPVTLCQGLGGPDYYTPC</sequence>
<evidence type="ECO:0000313" key="3">
    <source>
        <dbReference type="Proteomes" id="UP000244855"/>
    </source>
</evidence>
<feature type="chain" id="PRO_5015950728" description="Extracellular membrane protein CFEM domain-containing protein" evidence="1">
    <location>
        <begin position="17"/>
        <end position="109"/>
    </location>
</feature>
<feature type="signal peptide" evidence="1">
    <location>
        <begin position="1"/>
        <end position="16"/>
    </location>
</feature>
<accession>A0A2V1CZ44</accession>
<evidence type="ECO:0008006" key="4">
    <source>
        <dbReference type="Google" id="ProtNLM"/>
    </source>
</evidence>
<dbReference type="OrthoDB" id="4986740at2759"/>
<name>A0A2V1CZ44_9PLEO</name>
<gene>
    <name evidence="2" type="ORF">DM02DRAFT_620951</name>
</gene>
<evidence type="ECO:0000313" key="2">
    <source>
        <dbReference type="EMBL" id="PVH90579.1"/>
    </source>
</evidence>
<dbReference type="EMBL" id="KZ806212">
    <property type="protein sequence ID" value="PVH90579.1"/>
    <property type="molecule type" value="Genomic_DNA"/>
</dbReference>
<organism evidence="2 3">
    <name type="scientific">Periconia macrospinosa</name>
    <dbReference type="NCBI Taxonomy" id="97972"/>
    <lineage>
        <taxon>Eukaryota</taxon>
        <taxon>Fungi</taxon>
        <taxon>Dikarya</taxon>
        <taxon>Ascomycota</taxon>
        <taxon>Pezizomycotina</taxon>
        <taxon>Dothideomycetes</taxon>
        <taxon>Pleosporomycetidae</taxon>
        <taxon>Pleosporales</taxon>
        <taxon>Massarineae</taxon>
        <taxon>Periconiaceae</taxon>
        <taxon>Periconia</taxon>
    </lineage>
</organism>